<name>A0AAU2A527_9ACTN</name>
<dbReference type="AlphaFoldDB" id="A0AAU2A527"/>
<gene>
    <name evidence="2" type="ORF">OHA22_30395</name>
</gene>
<sequence length="53" mass="5988">MTLARTARARRTRGGQSETYEEHLTQLICDHLGPRALDRDTVTVDQDLVASYV</sequence>
<dbReference type="EMBL" id="CP108222">
    <property type="protein sequence ID" value="WTT19530.1"/>
    <property type="molecule type" value="Genomic_DNA"/>
</dbReference>
<evidence type="ECO:0000313" key="2">
    <source>
        <dbReference type="EMBL" id="WTT19530.1"/>
    </source>
</evidence>
<protein>
    <submittedName>
        <fullName evidence="2">Uncharacterized protein</fullName>
    </submittedName>
</protein>
<organism evidence="2">
    <name type="scientific">Streptomyces sp. NBC_00093</name>
    <dbReference type="NCBI Taxonomy" id="2975649"/>
    <lineage>
        <taxon>Bacteria</taxon>
        <taxon>Bacillati</taxon>
        <taxon>Actinomycetota</taxon>
        <taxon>Actinomycetes</taxon>
        <taxon>Kitasatosporales</taxon>
        <taxon>Streptomycetaceae</taxon>
        <taxon>Streptomyces</taxon>
    </lineage>
</organism>
<reference evidence="2" key="1">
    <citation type="submission" date="2022-10" db="EMBL/GenBank/DDBJ databases">
        <title>The complete genomes of actinobacterial strains from the NBC collection.</title>
        <authorList>
            <person name="Joergensen T.S."/>
            <person name="Alvarez Arevalo M."/>
            <person name="Sterndorff E.B."/>
            <person name="Faurdal D."/>
            <person name="Vuksanovic O."/>
            <person name="Mourched A.-S."/>
            <person name="Charusanti P."/>
            <person name="Shaw S."/>
            <person name="Blin K."/>
            <person name="Weber T."/>
        </authorList>
    </citation>
    <scope>NUCLEOTIDE SEQUENCE</scope>
    <source>
        <strain evidence="2">NBC_00093</strain>
    </source>
</reference>
<proteinExistence type="predicted"/>
<evidence type="ECO:0000256" key="1">
    <source>
        <dbReference type="SAM" id="MobiDB-lite"/>
    </source>
</evidence>
<accession>A0AAU2A527</accession>
<feature type="region of interest" description="Disordered" evidence="1">
    <location>
        <begin position="1"/>
        <end position="20"/>
    </location>
</feature>